<reference evidence="1 2" key="1">
    <citation type="submission" date="2024-06" db="EMBL/GenBank/DDBJ databases">
        <title>The Natural Products Discovery Center: Release of the First 8490 Sequenced Strains for Exploring Actinobacteria Biosynthetic Diversity.</title>
        <authorList>
            <person name="Kalkreuter E."/>
            <person name="Kautsar S.A."/>
            <person name="Yang D."/>
            <person name="Bader C.D."/>
            <person name="Teijaro C.N."/>
            <person name="Fluegel L."/>
            <person name="Davis C.M."/>
            <person name="Simpson J.R."/>
            <person name="Lauterbach L."/>
            <person name="Steele A.D."/>
            <person name="Gui C."/>
            <person name="Meng S."/>
            <person name="Li G."/>
            <person name="Viehrig K."/>
            <person name="Ye F."/>
            <person name="Su P."/>
            <person name="Kiefer A.F."/>
            <person name="Nichols A."/>
            <person name="Cepeda A.J."/>
            <person name="Yan W."/>
            <person name="Fan B."/>
            <person name="Jiang Y."/>
            <person name="Adhikari A."/>
            <person name="Zheng C.-J."/>
            <person name="Schuster L."/>
            <person name="Cowan T.M."/>
            <person name="Smanski M.J."/>
            <person name="Chevrette M.G."/>
            <person name="De Carvalho L.P.S."/>
            <person name="Shen B."/>
        </authorList>
    </citation>
    <scope>NUCLEOTIDE SEQUENCE [LARGE SCALE GENOMIC DNA]</scope>
    <source>
        <strain evidence="1 2">NPDC005137</strain>
    </source>
</reference>
<keyword evidence="2" id="KW-1185">Reference proteome</keyword>
<accession>A0ABV2UBG0</accession>
<organism evidence="1 2">
    <name type="scientific">Streptomyces sp. 900116325</name>
    <dbReference type="NCBI Taxonomy" id="3154295"/>
    <lineage>
        <taxon>Bacteria</taxon>
        <taxon>Bacillati</taxon>
        <taxon>Actinomycetota</taxon>
        <taxon>Actinomycetes</taxon>
        <taxon>Kitasatosporales</taxon>
        <taxon>Streptomycetaceae</taxon>
        <taxon>Streptomyces</taxon>
    </lineage>
</organism>
<evidence type="ECO:0000313" key="2">
    <source>
        <dbReference type="Proteomes" id="UP001550044"/>
    </source>
</evidence>
<dbReference type="RefSeq" id="WP_356710583.1">
    <property type="nucleotide sequence ID" value="NZ_JBEXIP010000016.1"/>
</dbReference>
<comment type="caution">
    <text evidence="1">The sequence shown here is derived from an EMBL/GenBank/DDBJ whole genome shotgun (WGS) entry which is preliminary data.</text>
</comment>
<proteinExistence type="predicted"/>
<dbReference type="Proteomes" id="UP001550044">
    <property type="component" value="Unassembled WGS sequence"/>
</dbReference>
<protein>
    <submittedName>
        <fullName evidence="1">Uncharacterized protein</fullName>
    </submittedName>
</protein>
<evidence type="ECO:0000313" key="1">
    <source>
        <dbReference type="EMBL" id="MET8435185.1"/>
    </source>
</evidence>
<sequence length="90" mass="9755">MPKNLTLTGEDVMRVSRILIPVGWACGPARVLNAAGAWSTVLLRLACPGVTSAFAVLRLFPMSGRDRTVEILALRHRITALERQLGGSRT</sequence>
<gene>
    <name evidence="1" type="ORF">ABZV61_20810</name>
</gene>
<name>A0ABV2UBG0_9ACTN</name>
<dbReference type="EMBL" id="JBEXIP010000016">
    <property type="protein sequence ID" value="MET8435185.1"/>
    <property type="molecule type" value="Genomic_DNA"/>
</dbReference>